<feature type="region of interest" description="Disordered" evidence="1">
    <location>
        <begin position="280"/>
        <end position="363"/>
    </location>
</feature>
<keyword evidence="6" id="KW-1185">Reference proteome</keyword>
<dbReference type="GO" id="GO:0003712">
    <property type="term" value="F:transcription coregulator activity"/>
    <property type="evidence" value="ECO:0007669"/>
    <property type="project" value="InterPro"/>
</dbReference>
<accession>A0A672NBW4</accession>
<dbReference type="PANTHER" id="PTHR15088">
    <property type="entry name" value="NUCLEAR FACTOR RIP140"/>
    <property type="match status" value="1"/>
</dbReference>
<dbReference type="Ensembl" id="ENSSGRT00000051331.1">
    <property type="protein sequence ID" value="ENSSGRP00000048015.1"/>
    <property type="gene ID" value="ENSSGRG00000025611.1"/>
</dbReference>
<evidence type="ECO:0000313" key="5">
    <source>
        <dbReference type="Ensembl" id="ENSSGRP00000048015.1"/>
    </source>
</evidence>
<reference evidence="5" key="1">
    <citation type="submission" date="2025-08" db="UniProtKB">
        <authorList>
            <consortium name="Ensembl"/>
        </authorList>
    </citation>
    <scope>IDENTIFICATION</scope>
</reference>
<feature type="compositionally biased region" description="Basic and acidic residues" evidence="1">
    <location>
        <begin position="348"/>
        <end position="359"/>
    </location>
</feature>
<evidence type="ECO:0000259" key="3">
    <source>
        <dbReference type="Pfam" id="PF15688"/>
    </source>
</evidence>
<feature type="region of interest" description="Disordered" evidence="1">
    <location>
        <begin position="688"/>
        <end position="762"/>
    </location>
</feature>
<feature type="region of interest" description="Disordered" evidence="1">
    <location>
        <begin position="835"/>
        <end position="879"/>
    </location>
</feature>
<feature type="compositionally biased region" description="Basic and acidic residues" evidence="1">
    <location>
        <begin position="689"/>
        <end position="700"/>
    </location>
</feature>
<dbReference type="PANTHER" id="PTHR15088:SF0">
    <property type="entry name" value="NUCLEAR RECEPTOR-INTERACTING PROTEIN 1"/>
    <property type="match status" value="1"/>
</dbReference>
<dbReference type="Pfam" id="PF15690">
    <property type="entry name" value="NRIP1_repr_4"/>
    <property type="match status" value="1"/>
</dbReference>
<feature type="compositionally biased region" description="Low complexity" evidence="1">
    <location>
        <begin position="334"/>
        <end position="345"/>
    </location>
</feature>
<feature type="domain" description="Nuclear receptor-interacting protein 1 repression" evidence="2">
    <location>
        <begin position="27"/>
        <end position="324"/>
    </location>
</feature>
<protein>
    <submittedName>
        <fullName evidence="5">Nuclear receptor-interacting protein 1-like</fullName>
    </submittedName>
</protein>
<dbReference type="GO" id="GO:0005102">
    <property type="term" value="F:signaling receptor binding"/>
    <property type="evidence" value="ECO:0007669"/>
    <property type="project" value="InterPro"/>
</dbReference>
<name>A0A672NBW4_SINGR</name>
<dbReference type="OMA" id="SPPYACG"/>
<feature type="compositionally biased region" description="Polar residues" evidence="1">
    <location>
        <begin position="835"/>
        <end position="848"/>
    </location>
</feature>
<dbReference type="GO" id="GO:0005634">
    <property type="term" value="C:nucleus"/>
    <property type="evidence" value="ECO:0007669"/>
    <property type="project" value="InterPro"/>
</dbReference>
<gene>
    <name evidence="5" type="primary">nrip1b</name>
</gene>
<evidence type="ECO:0000313" key="6">
    <source>
        <dbReference type="Proteomes" id="UP000472262"/>
    </source>
</evidence>
<feature type="compositionally biased region" description="Polar residues" evidence="1">
    <location>
        <begin position="712"/>
        <end position="723"/>
    </location>
</feature>
<evidence type="ECO:0000256" key="1">
    <source>
        <dbReference type="SAM" id="MobiDB-lite"/>
    </source>
</evidence>
<evidence type="ECO:0000259" key="2">
    <source>
        <dbReference type="Pfam" id="PF15687"/>
    </source>
</evidence>
<proteinExistence type="predicted"/>
<dbReference type="Pfam" id="PF15688">
    <property type="entry name" value="NRIP1_repr_2"/>
    <property type="match status" value="1"/>
</dbReference>
<dbReference type="Proteomes" id="UP000472262">
    <property type="component" value="Unassembled WGS sequence"/>
</dbReference>
<feature type="compositionally biased region" description="Low complexity" evidence="1">
    <location>
        <begin position="552"/>
        <end position="564"/>
    </location>
</feature>
<organism evidence="5 6">
    <name type="scientific">Sinocyclocheilus grahami</name>
    <name type="common">Dianchi golden-line fish</name>
    <name type="synonym">Barbus grahami</name>
    <dbReference type="NCBI Taxonomy" id="75366"/>
    <lineage>
        <taxon>Eukaryota</taxon>
        <taxon>Metazoa</taxon>
        <taxon>Chordata</taxon>
        <taxon>Craniata</taxon>
        <taxon>Vertebrata</taxon>
        <taxon>Euteleostomi</taxon>
        <taxon>Actinopterygii</taxon>
        <taxon>Neopterygii</taxon>
        <taxon>Teleostei</taxon>
        <taxon>Ostariophysi</taxon>
        <taxon>Cypriniformes</taxon>
        <taxon>Cyprinidae</taxon>
        <taxon>Cyprininae</taxon>
        <taxon>Sinocyclocheilus</taxon>
    </lineage>
</organism>
<dbReference type="InParanoid" id="A0A672NBW4"/>
<feature type="compositionally biased region" description="Polar residues" evidence="1">
    <location>
        <begin position="36"/>
        <end position="53"/>
    </location>
</feature>
<feature type="compositionally biased region" description="Basic and acidic residues" evidence="1">
    <location>
        <begin position="155"/>
        <end position="171"/>
    </location>
</feature>
<feature type="region of interest" description="Disordered" evidence="1">
    <location>
        <begin position="531"/>
        <end position="586"/>
    </location>
</feature>
<dbReference type="InterPro" id="IPR031405">
    <property type="entry name" value="NRIP1_RD1"/>
</dbReference>
<feature type="compositionally biased region" description="Low complexity" evidence="1">
    <location>
        <begin position="400"/>
        <end position="412"/>
    </location>
</feature>
<dbReference type="InterPro" id="IPR031408">
    <property type="entry name" value="NRIP1_RD4"/>
</dbReference>
<dbReference type="AlphaFoldDB" id="A0A672NBW4"/>
<feature type="region of interest" description="Disordered" evidence="1">
    <location>
        <begin position="643"/>
        <end position="665"/>
    </location>
</feature>
<dbReference type="GO" id="GO:0006357">
    <property type="term" value="P:regulation of transcription by RNA polymerase II"/>
    <property type="evidence" value="ECO:0007669"/>
    <property type="project" value="InterPro"/>
</dbReference>
<feature type="domain" description="Nuclear receptor-interacting protein 1 repression" evidence="4">
    <location>
        <begin position="817"/>
        <end position="905"/>
    </location>
</feature>
<feature type="region of interest" description="Disordered" evidence="1">
    <location>
        <begin position="388"/>
        <end position="427"/>
    </location>
</feature>
<feature type="region of interest" description="Disordered" evidence="1">
    <location>
        <begin position="150"/>
        <end position="230"/>
    </location>
</feature>
<feature type="region of interest" description="Disordered" evidence="1">
    <location>
        <begin position="959"/>
        <end position="999"/>
    </location>
</feature>
<dbReference type="Pfam" id="PF15687">
    <property type="entry name" value="NRIP1_repr_1"/>
    <property type="match status" value="1"/>
</dbReference>
<feature type="region of interest" description="Disordered" evidence="1">
    <location>
        <begin position="32"/>
        <end position="123"/>
    </location>
</feature>
<evidence type="ECO:0000259" key="4">
    <source>
        <dbReference type="Pfam" id="PF15690"/>
    </source>
</evidence>
<feature type="region of interest" description="Disordered" evidence="1">
    <location>
        <begin position="601"/>
        <end position="623"/>
    </location>
</feature>
<feature type="compositionally biased region" description="Low complexity" evidence="1">
    <location>
        <begin position="203"/>
        <end position="228"/>
    </location>
</feature>
<dbReference type="InterPro" id="IPR026649">
    <property type="entry name" value="NRIP1"/>
</dbReference>
<sequence length="1053" mass="115131">MTHGVESGTETHQDSAALTYLEGLLMHPVTTGPAATATQRSEPVQNNEENANRVTRVFQLPNHGSPSQDKRSPPSAASQHLKKARLLRSGAWSEDDSQKQTGTAAEVNGQRKEHYKGGLDGSEQGESTLLASLLQSFSSRLQSVALSQHISQSHKPLDRDSSESAPADKETYQSYGTASGRLKSLMRKSKQQNHNTVPYCRQSNQNRSSDSPHSSQSSAQPTSSESMSCTERLKAVANMVHTRSSPAPSPKPSVACSQLALLLSSEAHLQQYSREQAMKAQLTSRSASERLAAMATQQTQDKRPPSMGLPTTAPDMLSSLNVQNGTLPPPAVNSSKKSPSLSSPSMRPPKERRPFDRHSRPPQNCSSLLLLLLNNHNSQQQLTRNGHLEDDYGFLPSRASSLQSDSEYSSQDNSLTKDSSDAESFSSCSPIDLSMKSKALSQKSEACSSLTPSVDKLTESLINTWKPEPSVPKVREATDLDTSPDVKSHDKVTLMQLLLDHRNNEKVNKSSVNPNLRPDAIISSLTAGPLKRIGTPEDSRTWSPLDRQTTNFSSISPSYSFPSPHAQSSPLDLCKSKAHSSEKTLEPPFSASKLLQNLAQSGKNNLSPSPPHKPTSRRQSPELELDKPQALLDQLVVPHKRNRASMLDGGSPPALPAHKFERSPPASTQIENLLEKRTVLQLLLGTASQKERTSGHRVLEETSGGLEKPQRGSVNCDGSNGPSPQLKIKTEPVEENLSSDSSDDGVYNQRRSSQHSPIAEARDTIKSELCPTETAAKFGLLSQLLKQQNATYHSNPHTRLLRNSVKEEPVDFQSPFPKKRKLCIELAEHLSNELCQPSQDTTSDNLVSGTPEFKGRGLAKPKEEELVGSPRSKTPLSRESQGFNVLKQLLLSENCLKELPQPRGTPSPFIPQADCAANGNLTQSYLPQELSYLPWYPYSLNTNPKTPAPVDTTGGSLVWAKGSPKASPKPVKKEPEGSPGETFIREERSSPDSPPLTRSNPILYYMLQRGNGQLRPEIPDQVQPAHCVMGAKVESCIDYEHRINSTVHRQTHS</sequence>
<feature type="domain" description="Nuclear receptor-interacting protein 1 repression" evidence="3">
    <location>
        <begin position="402"/>
        <end position="697"/>
    </location>
</feature>
<dbReference type="InterPro" id="IPR031406">
    <property type="entry name" value="NRIP1_RD2"/>
</dbReference>
<reference evidence="5" key="2">
    <citation type="submission" date="2025-09" db="UniProtKB">
        <authorList>
            <consortium name="Ensembl"/>
        </authorList>
    </citation>
    <scope>IDENTIFICATION</scope>
</reference>